<comment type="caution">
    <text evidence="1">The sequence shown here is derived from an EMBL/GenBank/DDBJ whole genome shotgun (WGS) entry which is preliminary data.</text>
</comment>
<evidence type="ECO:0000313" key="2">
    <source>
        <dbReference type="Proteomes" id="UP001195483"/>
    </source>
</evidence>
<accession>A0AAE0T1C7</accession>
<gene>
    <name evidence="1" type="ORF">CHS0354_024779</name>
</gene>
<proteinExistence type="predicted"/>
<evidence type="ECO:0000313" key="1">
    <source>
        <dbReference type="EMBL" id="KAK3602002.1"/>
    </source>
</evidence>
<dbReference type="Proteomes" id="UP001195483">
    <property type="component" value="Unassembled WGS sequence"/>
</dbReference>
<keyword evidence="2" id="KW-1185">Reference proteome</keyword>
<dbReference type="EMBL" id="JAEAOA010001463">
    <property type="protein sequence ID" value="KAK3602002.1"/>
    <property type="molecule type" value="Genomic_DNA"/>
</dbReference>
<reference evidence="1" key="3">
    <citation type="submission" date="2023-05" db="EMBL/GenBank/DDBJ databases">
        <authorList>
            <person name="Smith C.H."/>
        </authorList>
    </citation>
    <scope>NUCLEOTIDE SEQUENCE</scope>
    <source>
        <strain evidence="1">CHS0354</strain>
        <tissue evidence="1">Mantle</tissue>
    </source>
</reference>
<sequence>MSSSSARESLSEFKPTTFEEAPIPTFVMPNPISPIRAPRRGFTIAGEAERRRVTVACQEEVEPQVRIRRETEDKEVIRADGTKHKIRRTLRVEEWTEPLPVQPKQLLQLSSWVLQELLKTGAAFDTALAIPAVNVSSMIVANAIVEAFVVVKSAVKIFDYMNNICYGLVACGAGFDAFEGETSDDSASEFEG</sequence>
<protein>
    <submittedName>
        <fullName evidence="1">Uncharacterized protein</fullName>
    </submittedName>
</protein>
<organism evidence="1 2">
    <name type="scientific">Potamilus streckersoni</name>
    <dbReference type="NCBI Taxonomy" id="2493646"/>
    <lineage>
        <taxon>Eukaryota</taxon>
        <taxon>Metazoa</taxon>
        <taxon>Spiralia</taxon>
        <taxon>Lophotrochozoa</taxon>
        <taxon>Mollusca</taxon>
        <taxon>Bivalvia</taxon>
        <taxon>Autobranchia</taxon>
        <taxon>Heteroconchia</taxon>
        <taxon>Palaeoheterodonta</taxon>
        <taxon>Unionida</taxon>
        <taxon>Unionoidea</taxon>
        <taxon>Unionidae</taxon>
        <taxon>Ambleminae</taxon>
        <taxon>Lampsilini</taxon>
        <taxon>Potamilus</taxon>
    </lineage>
</organism>
<reference evidence="1" key="1">
    <citation type="journal article" date="2021" name="Genome Biol. Evol.">
        <title>A High-Quality Reference Genome for a Parasitic Bivalve with Doubly Uniparental Inheritance (Bivalvia: Unionida).</title>
        <authorList>
            <person name="Smith C.H."/>
        </authorList>
    </citation>
    <scope>NUCLEOTIDE SEQUENCE</scope>
    <source>
        <strain evidence="1">CHS0354</strain>
    </source>
</reference>
<name>A0AAE0T1C7_9BIVA</name>
<reference evidence="1" key="2">
    <citation type="journal article" date="2021" name="Genome Biol. Evol.">
        <title>Developing a high-quality reference genome for a parasitic bivalve with doubly uniparental inheritance (Bivalvia: Unionida).</title>
        <authorList>
            <person name="Smith C.H."/>
        </authorList>
    </citation>
    <scope>NUCLEOTIDE SEQUENCE</scope>
    <source>
        <strain evidence="1">CHS0354</strain>
        <tissue evidence="1">Mantle</tissue>
    </source>
</reference>
<dbReference type="AlphaFoldDB" id="A0AAE0T1C7"/>